<feature type="transmembrane region" description="Helical" evidence="10">
    <location>
        <begin position="29"/>
        <end position="47"/>
    </location>
</feature>
<evidence type="ECO:0000256" key="10">
    <source>
        <dbReference type="RuleBase" id="RU364125"/>
    </source>
</evidence>
<evidence type="ECO:0000256" key="3">
    <source>
        <dbReference type="ARBA" id="ARBA00008281"/>
    </source>
</evidence>
<comment type="function">
    <text evidence="1 10">Controls the rotational direction of flagella during chemotaxis.</text>
</comment>
<evidence type="ECO:0000256" key="7">
    <source>
        <dbReference type="ARBA" id="ARBA00022779"/>
    </source>
</evidence>
<dbReference type="InterPro" id="IPR005503">
    <property type="entry name" value="FliL"/>
</dbReference>
<dbReference type="RefSeq" id="WP_265790426.1">
    <property type="nucleotide sequence ID" value="NZ_BAABRS010000003.1"/>
</dbReference>
<proteinExistence type="inferred from homology"/>
<evidence type="ECO:0000313" key="12">
    <source>
        <dbReference type="Proteomes" id="UP001207337"/>
    </source>
</evidence>
<keyword evidence="7 10" id="KW-0283">Flagellar rotation</keyword>
<dbReference type="PANTHER" id="PTHR35091:SF2">
    <property type="entry name" value="FLAGELLAR PROTEIN FLIL"/>
    <property type="match status" value="1"/>
</dbReference>
<protein>
    <recommendedName>
        <fullName evidence="10">Flagellar protein FliL</fullName>
    </recommendedName>
</protein>
<evidence type="ECO:0000256" key="1">
    <source>
        <dbReference type="ARBA" id="ARBA00002254"/>
    </source>
</evidence>
<keyword evidence="9 10" id="KW-0472">Membrane</keyword>
<keyword evidence="5 10" id="KW-0145">Chemotaxis</keyword>
<evidence type="ECO:0000256" key="4">
    <source>
        <dbReference type="ARBA" id="ARBA00022475"/>
    </source>
</evidence>
<evidence type="ECO:0000313" key="11">
    <source>
        <dbReference type="EMBL" id="MCW9713612.1"/>
    </source>
</evidence>
<comment type="similarity">
    <text evidence="3 10">Belongs to the FliL family.</text>
</comment>
<keyword evidence="11" id="KW-0969">Cilium</keyword>
<comment type="caution">
    <text evidence="11">The sequence shown here is derived from an EMBL/GenBank/DDBJ whole genome shotgun (WGS) entry which is preliminary data.</text>
</comment>
<evidence type="ECO:0000256" key="5">
    <source>
        <dbReference type="ARBA" id="ARBA00022500"/>
    </source>
</evidence>
<dbReference type="Pfam" id="PF03748">
    <property type="entry name" value="FliL"/>
    <property type="match status" value="1"/>
</dbReference>
<name>A0ABT3Q0G6_9BACT</name>
<keyword evidence="6 10" id="KW-0812">Transmembrane</keyword>
<evidence type="ECO:0000256" key="9">
    <source>
        <dbReference type="ARBA" id="ARBA00023136"/>
    </source>
</evidence>
<evidence type="ECO:0000256" key="2">
    <source>
        <dbReference type="ARBA" id="ARBA00004162"/>
    </source>
</evidence>
<keyword evidence="8 10" id="KW-1133">Transmembrane helix</keyword>
<accession>A0ABT3Q0G6</accession>
<dbReference type="Proteomes" id="UP001207337">
    <property type="component" value="Unassembled WGS sequence"/>
</dbReference>
<sequence>MADSTIEQGSGSKKRSRFKALKFQHLGKYFLFVLLLVIQSFVAYTIIERNYESIYSYTTSFFPTESGKYELEQIIVNPADTNGQRYLLVELSLELVDKEDEQLIEVNISKIRNNLIEYLSSRSVSQLEGIEKKENLRFELVSIINSTIERRSVRNLYYSKYVMQ</sequence>
<organism evidence="11 12">
    <name type="scientific">Fodinibius salicampi</name>
    <dbReference type="NCBI Taxonomy" id="1920655"/>
    <lineage>
        <taxon>Bacteria</taxon>
        <taxon>Pseudomonadati</taxon>
        <taxon>Balneolota</taxon>
        <taxon>Balneolia</taxon>
        <taxon>Balneolales</taxon>
        <taxon>Balneolaceae</taxon>
        <taxon>Fodinibius</taxon>
    </lineage>
</organism>
<comment type="subcellular location">
    <subcellularLocation>
        <location evidence="2">Cell membrane</location>
        <topology evidence="2">Single-pass membrane protein</topology>
    </subcellularLocation>
</comment>
<reference evidence="11 12" key="1">
    <citation type="submission" date="2021-11" db="EMBL/GenBank/DDBJ databases">
        <title>Aliifidinibius sp. nov., a new bacterium isolated from saline soil.</title>
        <authorList>
            <person name="Galisteo C."/>
            <person name="De La Haba R."/>
            <person name="Sanchez-Porro C."/>
            <person name="Ventosa A."/>
        </authorList>
    </citation>
    <scope>NUCLEOTIDE SEQUENCE [LARGE SCALE GENOMIC DNA]</scope>
    <source>
        <strain evidence="11 12">KACC 190600</strain>
    </source>
</reference>
<dbReference type="EMBL" id="JAJNDC010000003">
    <property type="protein sequence ID" value="MCW9713612.1"/>
    <property type="molecule type" value="Genomic_DNA"/>
</dbReference>
<dbReference type="PANTHER" id="PTHR35091">
    <property type="entry name" value="FLAGELLAR PROTEIN FLIL"/>
    <property type="match status" value="1"/>
</dbReference>
<keyword evidence="11" id="KW-0282">Flagellum</keyword>
<evidence type="ECO:0000256" key="8">
    <source>
        <dbReference type="ARBA" id="ARBA00022989"/>
    </source>
</evidence>
<keyword evidence="12" id="KW-1185">Reference proteome</keyword>
<evidence type="ECO:0000256" key="6">
    <source>
        <dbReference type="ARBA" id="ARBA00022692"/>
    </source>
</evidence>
<keyword evidence="4 10" id="KW-1003">Cell membrane</keyword>
<keyword evidence="11" id="KW-0966">Cell projection</keyword>
<gene>
    <name evidence="11" type="ORF">LQ318_11940</name>
</gene>